<dbReference type="EMBL" id="MU839845">
    <property type="protein sequence ID" value="KAK1750782.1"/>
    <property type="molecule type" value="Genomic_DNA"/>
</dbReference>
<dbReference type="Proteomes" id="UP001239445">
    <property type="component" value="Unassembled WGS sequence"/>
</dbReference>
<feature type="transmembrane region" description="Helical" evidence="1">
    <location>
        <begin position="70"/>
        <end position="93"/>
    </location>
</feature>
<evidence type="ECO:0000256" key="1">
    <source>
        <dbReference type="SAM" id="Phobius"/>
    </source>
</evidence>
<name>A0AAJ0B3A2_9PEZI</name>
<reference evidence="2" key="1">
    <citation type="submission" date="2023-06" db="EMBL/GenBank/DDBJ databases">
        <title>Genome-scale phylogeny and comparative genomics of the fungal order Sordariales.</title>
        <authorList>
            <consortium name="Lawrence Berkeley National Laboratory"/>
            <person name="Hensen N."/>
            <person name="Bonometti L."/>
            <person name="Westerberg I."/>
            <person name="Brannstrom I.O."/>
            <person name="Guillou S."/>
            <person name="Cros-Aarteil S."/>
            <person name="Calhoun S."/>
            <person name="Haridas S."/>
            <person name="Kuo A."/>
            <person name="Mondo S."/>
            <person name="Pangilinan J."/>
            <person name="Riley R."/>
            <person name="Labutti K."/>
            <person name="Andreopoulos B."/>
            <person name="Lipzen A."/>
            <person name="Chen C."/>
            <person name="Yanf M."/>
            <person name="Daum C."/>
            <person name="Ng V."/>
            <person name="Clum A."/>
            <person name="Steindorff A."/>
            <person name="Ohm R."/>
            <person name="Martin F."/>
            <person name="Silar P."/>
            <person name="Natvig D."/>
            <person name="Lalanne C."/>
            <person name="Gautier V."/>
            <person name="Ament-Velasquez S.L."/>
            <person name="Kruys A."/>
            <person name="Hutchinson M.I."/>
            <person name="Powell A.J."/>
            <person name="Barry K."/>
            <person name="Miller A.N."/>
            <person name="Grigoriev I.V."/>
            <person name="Debuchy R."/>
            <person name="Gladieux P."/>
            <person name="Thoren M.H."/>
            <person name="Johannesson H."/>
        </authorList>
    </citation>
    <scope>NUCLEOTIDE SEQUENCE</scope>
    <source>
        <strain evidence="2">PSN4</strain>
    </source>
</reference>
<keyword evidence="3" id="KW-1185">Reference proteome</keyword>
<feature type="transmembrane region" description="Helical" evidence="1">
    <location>
        <begin position="579"/>
        <end position="602"/>
    </location>
</feature>
<feature type="transmembrane region" description="Helical" evidence="1">
    <location>
        <begin position="6"/>
        <end position="26"/>
    </location>
</feature>
<dbReference type="AlphaFoldDB" id="A0AAJ0B3A2"/>
<evidence type="ECO:0000313" key="2">
    <source>
        <dbReference type="EMBL" id="KAK1750782.1"/>
    </source>
</evidence>
<protein>
    <submittedName>
        <fullName evidence="2">Uncharacterized protein</fullName>
    </submittedName>
</protein>
<evidence type="ECO:0000313" key="3">
    <source>
        <dbReference type="Proteomes" id="UP001239445"/>
    </source>
</evidence>
<gene>
    <name evidence="2" type="ORF">QBC47DRAFT_435826</name>
</gene>
<organism evidence="2 3">
    <name type="scientific">Echria macrotheca</name>
    <dbReference type="NCBI Taxonomy" id="438768"/>
    <lineage>
        <taxon>Eukaryota</taxon>
        <taxon>Fungi</taxon>
        <taxon>Dikarya</taxon>
        <taxon>Ascomycota</taxon>
        <taxon>Pezizomycotina</taxon>
        <taxon>Sordariomycetes</taxon>
        <taxon>Sordariomycetidae</taxon>
        <taxon>Sordariales</taxon>
        <taxon>Schizotheciaceae</taxon>
        <taxon>Echria</taxon>
    </lineage>
</organism>
<proteinExistence type="predicted"/>
<keyword evidence="1" id="KW-0812">Transmembrane</keyword>
<comment type="caution">
    <text evidence="2">The sequence shown here is derived from an EMBL/GenBank/DDBJ whole genome shotgun (WGS) entry which is preliminary data.</text>
</comment>
<keyword evidence="1" id="KW-1133">Transmembrane helix</keyword>
<feature type="transmembrane region" description="Helical" evidence="1">
    <location>
        <begin position="128"/>
        <end position="148"/>
    </location>
</feature>
<keyword evidence="1" id="KW-0472">Membrane</keyword>
<accession>A0AAJ0B3A2</accession>
<sequence length="714" mass="77695">MIPTVLFSWVWTLLTGLFSILAKCLLTLGSWALILGRAIWRPVSLLSGSLSRKLSIIWNRVPAKRPPLLLTQWGMALQLSCQAGLIVTIYALIDKSRREKGVATVGDSQSPLFDSAGFHPAPILSSSIVWTTVPAWIISAYSALWSAMLDDLKKAHATLELRKWEQTRLPGAGAWCTFWERVWRKLPLPSTFRRWLQSPPLPAAAPPRCSTAKKTLLLDYGEWPVLNGIGAIFAGHTLLGLCLILRAALWTAGGLSAAIFATADVPFDVDVQLYSDQFFDQYLGSDAGSELRDMSTMPAFDLVSATVVRDGPNYPWTTDTHSFLPFYPATSTGPGNYTFDTEAYWATVECNIATEKDLAAVNGADLALQANDSLASASLRLHYSLDGCDIDKSFLITNNTLVYGRSWSVTSCSQAKNIVRFGMVAGTYDSTARFLLSNFTAVTCKPLLYRSNVTLQVSIAGDPATTAQVVNFTETSRESFWPFFAKSWFSDMPYYSVLAPVTRDSLDALSRLVLSYALGKPLLENVVSGGSAISESFGTIFQALFSNYVTLQGYHPAPRRTVSGTLARVQTRLFVAENAAFAVLGIVAAAFAVTLVLAFHLFRNRTILAKHLDLMFGDALLFHQQDPAARGGVSGYVEAVKTKAGVPTQTPGGQLDVDLVSYAKRDRELGSWAAWVDRNGVLQMMAASPRPTASNVFPLHPLSVNNPGTGAVGP</sequence>